<keyword evidence="2" id="KW-0732">Signal</keyword>
<proteinExistence type="predicted"/>
<evidence type="ECO:0000256" key="2">
    <source>
        <dbReference type="SAM" id="SignalP"/>
    </source>
</evidence>
<dbReference type="AlphaFoldDB" id="A0A428SZJ8"/>
<feature type="signal peptide" evidence="2">
    <location>
        <begin position="1"/>
        <end position="21"/>
    </location>
</feature>
<gene>
    <name evidence="3" type="ORF">CDV31_014002</name>
</gene>
<organism evidence="3 4">
    <name type="scientific">Fusarium ambrosium</name>
    <dbReference type="NCBI Taxonomy" id="131363"/>
    <lineage>
        <taxon>Eukaryota</taxon>
        <taxon>Fungi</taxon>
        <taxon>Dikarya</taxon>
        <taxon>Ascomycota</taxon>
        <taxon>Pezizomycotina</taxon>
        <taxon>Sordariomycetes</taxon>
        <taxon>Hypocreomycetidae</taxon>
        <taxon>Hypocreales</taxon>
        <taxon>Nectriaceae</taxon>
        <taxon>Fusarium</taxon>
        <taxon>Fusarium solani species complex</taxon>
    </lineage>
</organism>
<evidence type="ECO:0008006" key="5">
    <source>
        <dbReference type="Google" id="ProtNLM"/>
    </source>
</evidence>
<reference evidence="3 4" key="1">
    <citation type="submission" date="2017-06" db="EMBL/GenBank/DDBJ databases">
        <title>Cmopartive genomic analysis of Ambrosia Fusariam Clade fungi.</title>
        <authorList>
            <person name="Stajich J.E."/>
            <person name="Carrillo J."/>
            <person name="Kijimoto T."/>
            <person name="Eskalen A."/>
            <person name="O'Donnell K."/>
            <person name="Kasson M."/>
        </authorList>
    </citation>
    <scope>NUCLEOTIDE SEQUENCE [LARGE SCALE GENOMIC DNA]</scope>
    <source>
        <strain evidence="3 4">NRRL 20438</strain>
    </source>
</reference>
<protein>
    <recommendedName>
        <fullName evidence="5">Extracellular membrane protein CFEM domain-containing protein</fullName>
    </recommendedName>
</protein>
<feature type="region of interest" description="Disordered" evidence="1">
    <location>
        <begin position="32"/>
        <end position="114"/>
    </location>
</feature>
<dbReference type="Proteomes" id="UP000288429">
    <property type="component" value="Unassembled WGS sequence"/>
</dbReference>
<comment type="caution">
    <text evidence="3">The sequence shown here is derived from an EMBL/GenBank/DDBJ whole genome shotgun (WGS) entry which is preliminary data.</text>
</comment>
<evidence type="ECO:0000256" key="1">
    <source>
        <dbReference type="SAM" id="MobiDB-lite"/>
    </source>
</evidence>
<evidence type="ECO:0000313" key="3">
    <source>
        <dbReference type="EMBL" id="RSL95232.1"/>
    </source>
</evidence>
<name>A0A428SZJ8_9HYPO</name>
<keyword evidence="4" id="KW-1185">Reference proteome</keyword>
<accession>A0A428SZJ8</accession>
<dbReference type="EMBL" id="NIZV01000303">
    <property type="protein sequence ID" value="RSL95232.1"/>
    <property type="molecule type" value="Genomic_DNA"/>
</dbReference>
<evidence type="ECO:0000313" key="4">
    <source>
        <dbReference type="Proteomes" id="UP000288429"/>
    </source>
</evidence>
<feature type="chain" id="PRO_5019091117" description="Extracellular membrane protein CFEM domain-containing protein" evidence="2">
    <location>
        <begin position="22"/>
        <end position="452"/>
    </location>
</feature>
<sequence length="452" mass="48694">MVSSKLLTGVFALLSVGVANGKVCYPTRSTTLSTTAETTTTSTAESSTATESSTVETTTSSSVEISTSSTTESSSVATTTASTTESSSAETTTSSASESTTATSTVSTDATTTATTSSAETSSTYITITSTTASSTETETASTSTSTFFPAGLFPCETDSDCDLRGGVCDPMRCGCINLMCYLKTTTMSTMTTTALPEFACGSDTQCVGASFCLDQGANICACVNALSSIGKRNLDTFNHFQITNMSYAETFEAAFADPKNTAVTTPDADVNAIISKNYTVDEPFTYTKSLLWDMEVKKALGPDKYISHVIRPGSLKVVDHTKEGSLEYFTRITDQRMWKKPDQYTTVIERICLDHVNQKAFFLGVADATLPDGTKLTSGEKQPLFHVEHCAVGSEENPVNTWRIVHLTEGRDEELVKAFDGMMRDPYLRQFNEVYIREDLGRQLVRKDIIT</sequence>